<feature type="transmembrane region" description="Helical" evidence="8">
    <location>
        <begin position="108"/>
        <end position="129"/>
    </location>
</feature>
<dbReference type="OrthoDB" id="8181520at2759"/>
<dbReference type="Pfam" id="PF05241">
    <property type="entry name" value="EBP"/>
    <property type="match status" value="1"/>
</dbReference>
<evidence type="ECO:0000313" key="11">
    <source>
        <dbReference type="Proteomes" id="UP000678393"/>
    </source>
</evidence>
<evidence type="ECO:0000256" key="2">
    <source>
        <dbReference type="ARBA" id="ARBA00022692"/>
    </source>
</evidence>
<evidence type="ECO:0000256" key="1">
    <source>
        <dbReference type="ARBA" id="ARBA00004127"/>
    </source>
</evidence>
<dbReference type="PANTHER" id="PTHR14568">
    <property type="entry name" value="TRANSMEMBRANE SUPERFAMILY 6 MEMBER 1/2"/>
    <property type="match status" value="1"/>
</dbReference>
<feature type="transmembrane region" description="Helical" evidence="8">
    <location>
        <begin position="164"/>
        <end position="184"/>
    </location>
</feature>
<evidence type="ECO:0000259" key="9">
    <source>
        <dbReference type="PROSITE" id="PS51751"/>
    </source>
</evidence>
<feature type="transmembrane region" description="Helical" evidence="8">
    <location>
        <begin position="335"/>
        <end position="356"/>
    </location>
</feature>
<keyword evidence="11" id="KW-1185">Reference proteome</keyword>
<dbReference type="InterPro" id="IPR047195">
    <property type="entry name" value="TM6SF1-like"/>
</dbReference>
<accession>A0A8S3Z1M6</accession>
<gene>
    <name evidence="10" type="ORF">CUNI_LOCUS6779</name>
</gene>
<dbReference type="GO" id="GO:0012505">
    <property type="term" value="C:endomembrane system"/>
    <property type="evidence" value="ECO:0007669"/>
    <property type="project" value="UniProtKB-SubCell"/>
</dbReference>
<sequence length="391" mass="44426">MSGAAVVFLTSLSALPVSYIWDTIAHLKDQRLIFLTSCISFGVVTAVPYFVLRKKVQKVDQFLLCLLLFQSVLSLAIAMENDGLIAEFLGYYLREGEPYLKTAHGTMISYWDGIAHYGMYLMMLAAVSWNQSFHDVGLYWAGSFAYSKLVLILAVLIGKEGARLPFLLHFPILAICAVMLMRFLSEKLDESCQIQRELNKEGTRKVTTLSIWKRPFDLTLFVYYGFASCFTLFRFSAAMGSEMALAKWYCEKLEPYLTDPLPYARTQLMVQTFYFVPYNVLSMYSLVRMGQAWVTRWSLVYAGAAAQGQFSFMGSSFHYRTPYIHRLPQTGSARLLFWIFNGLLFAVPQVAAYRCLNNPNFYLQQQEPEPVEHVNSVVGNGASLLSAKKIE</sequence>
<protein>
    <recommendedName>
        <fullName evidence="9">EXPERA domain-containing protein</fullName>
    </recommendedName>
</protein>
<dbReference type="InterPro" id="IPR059044">
    <property type="entry name" value="TM_Tm6sf1/2"/>
</dbReference>
<keyword evidence="2 7" id="KW-0812">Transmembrane</keyword>
<dbReference type="Pfam" id="PF26083">
    <property type="entry name" value="TM_Tm6sf2"/>
    <property type="match status" value="1"/>
</dbReference>
<feature type="transmembrane region" description="Helical" evidence="8">
    <location>
        <begin position="299"/>
        <end position="319"/>
    </location>
</feature>
<reference evidence="10" key="1">
    <citation type="submission" date="2021-04" db="EMBL/GenBank/DDBJ databases">
        <authorList>
            <consortium name="Molecular Ecology Group"/>
        </authorList>
    </citation>
    <scope>NUCLEOTIDE SEQUENCE</scope>
</reference>
<comment type="subcellular location">
    <subcellularLocation>
        <location evidence="1">Endomembrane system</location>
        <topology evidence="1">Multi-pass membrane protein</topology>
    </subcellularLocation>
</comment>
<evidence type="ECO:0000256" key="8">
    <source>
        <dbReference type="SAM" id="Phobius"/>
    </source>
</evidence>
<keyword evidence="3" id="KW-0677">Repeat</keyword>
<feature type="transmembrane region" description="Helical" evidence="8">
    <location>
        <begin position="32"/>
        <end position="52"/>
    </location>
</feature>
<feature type="transmembrane region" description="Helical" evidence="8">
    <location>
        <begin position="59"/>
        <end position="79"/>
    </location>
</feature>
<dbReference type="Proteomes" id="UP000678393">
    <property type="component" value="Unassembled WGS sequence"/>
</dbReference>
<proteinExistence type="inferred from homology"/>
<evidence type="ECO:0000256" key="4">
    <source>
        <dbReference type="ARBA" id="ARBA00022989"/>
    </source>
</evidence>
<keyword evidence="4 7" id="KW-1133">Transmembrane helix</keyword>
<comment type="similarity">
    <text evidence="6">Belongs to the TM6SF family.</text>
</comment>
<dbReference type="EMBL" id="CAJHNH020001042">
    <property type="protein sequence ID" value="CAG5121221.1"/>
    <property type="molecule type" value="Genomic_DNA"/>
</dbReference>
<organism evidence="10 11">
    <name type="scientific">Candidula unifasciata</name>
    <dbReference type="NCBI Taxonomy" id="100452"/>
    <lineage>
        <taxon>Eukaryota</taxon>
        <taxon>Metazoa</taxon>
        <taxon>Spiralia</taxon>
        <taxon>Lophotrochozoa</taxon>
        <taxon>Mollusca</taxon>
        <taxon>Gastropoda</taxon>
        <taxon>Heterobranchia</taxon>
        <taxon>Euthyneura</taxon>
        <taxon>Panpulmonata</taxon>
        <taxon>Eupulmonata</taxon>
        <taxon>Stylommatophora</taxon>
        <taxon>Helicina</taxon>
        <taxon>Helicoidea</taxon>
        <taxon>Geomitridae</taxon>
        <taxon>Candidula</taxon>
    </lineage>
</organism>
<evidence type="ECO:0000256" key="5">
    <source>
        <dbReference type="ARBA" id="ARBA00023136"/>
    </source>
</evidence>
<comment type="caution">
    <text evidence="10">The sequence shown here is derived from an EMBL/GenBank/DDBJ whole genome shotgun (WGS) entry which is preliminary data.</text>
</comment>
<feature type="domain" description="EXPERA" evidence="9">
    <location>
        <begin position="216"/>
        <end position="352"/>
    </location>
</feature>
<evidence type="ECO:0000256" key="7">
    <source>
        <dbReference type="PROSITE-ProRule" id="PRU01087"/>
    </source>
</evidence>
<dbReference type="CDD" id="cd21106">
    <property type="entry name" value="TM6SF1-like"/>
    <property type="match status" value="1"/>
</dbReference>
<evidence type="ECO:0000256" key="6">
    <source>
        <dbReference type="ARBA" id="ARBA00034760"/>
    </source>
</evidence>
<name>A0A8S3Z1M6_9EUPU</name>
<dbReference type="AlphaFoldDB" id="A0A8S3Z1M6"/>
<dbReference type="GO" id="GO:0016020">
    <property type="term" value="C:membrane"/>
    <property type="evidence" value="ECO:0007669"/>
    <property type="project" value="UniProtKB-UniRule"/>
</dbReference>
<feature type="transmembrane region" description="Helical" evidence="8">
    <location>
        <begin position="136"/>
        <end position="158"/>
    </location>
</feature>
<feature type="domain" description="EXPERA" evidence="9">
    <location>
        <begin position="59"/>
        <end position="180"/>
    </location>
</feature>
<feature type="transmembrane region" description="Helical" evidence="8">
    <location>
        <begin position="268"/>
        <end position="287"/>
    </location>
</feature>
<dbReference type="PROSITE" id="PS51751">
    <property type="entry name" value="EXPERA"/>
    <property type="match status" value="2"/>
</dbReference>
<dbReference type="InterPro" id="IPR033118">
    <property type="entry name" value="EXPERA"/>
</dbReference>
<evidence type="ECO:0000313" key="10">
    <source>
        <dbReference type="EMBL" id="CAG5121221.1"/>
    </source>
</evidence>
<evidence type="ECO:0000256" key="3">
    <source>
        <dbReference type="ARBA" id="ARBA00022737"/>
    </source>
</evidence>
<dbReference type="PANTHER" id="PTHR14568:SF8">
    <property type="entry name" value="EXPERA DOMAIN-CONTAINING PROTEIN"/>
    <property type="match status" value="1"/>
</dbReference>
<keyword evidence="5 7" id="KW-0472">Membrane</keyword>
<feature type="transmembrane region" description="Helical" evidence="8">
    <location>
        <begin position="220"/>
        <end position="239"/>
    </location>
</feature>